<proteinExistence type="predicted"/>
<dbReference type="PATRIC" id="fig|1353534.3.peg.1788"/>
<name>A0A1A6AVE2_9CLOT</name>
<accession>A0A1A6AVE2</accession>
<gene>
    <name evidence="1" type="ORF">CLRAG_17490</name>
</gene>
<keyword evidence="2" id="KW-1185">Reference proteome</keyword>
<dbReference type="InterPro" id="IPR021530">
    <property type="entry name" value="AllH-like"/>
</dbReference>
<dbReference type="EMBL" id="LROS01000016">
    <property type="protein sequence ID" value="OBR94056.1"/>
    <property type="molecule type" value="Genomic_DNA"/>
</dbReference>
<organism evidence="1 2">
    <name type="scientific">Clostridium ragsdalei P11</name>
    <dbReference type="NCBI Taxonomy" id="1353534"/>
    <lineage>
        <taxon>Bacteria</taxon>
        <taxon>Bacillati</taxon>
        <taxon>Bacillota</taxon>
        <taxon>Clostridia</taxon>
        <taxon>Eubacteriales</taxon>
        <taxon>Clostridiaceae</taxon>
        <taxon>Clostridium</taxon>
    </lineage>
</organism>
<dbReference type="Pfam" id="PF11392">
    <property type="entry name" value="AllH"/>
    <property type="match status" value="1"/>
</dbReference>
<protein>
    <recommendedName>
        <fullName evidence="3">DUF2877 domain-containing protein</fullName>
    </recommendedName>
</protein>
<dbReference type="RefSeq" id="WP_167351564.1">
    <property type="nucleotide sequence ID" value="NZ_LROS01000016.1"/>
</dbReference>
<sequence>MVILKASFICENLLKAIAAEEIVEGRVHSVFKNACNIEASGKFITLLSNKKNMAPMSILIDSSRKLDFKKLNITQNLYFNFNVNGIYCSERNLFIRLDEAQKWSPRVSIRSSNITEKELANNIKIMEIGLNTHGKLYGIGPLVNMINDELPNLKLFSFKIHSIDESFNFIKSRFLRLIRALEILDIDEIAQIGGSIIGFGSGLTPAVDDFISGLMICFIYLGYYYKLDISLIYKFNSKMISEGINKTTKVSSEMLKHSSIGETNEAVRELMESILYYHDEEKINKAILNIISYGETSGTDTALGIYVGCKFLTTIKYRRVYENEVLCRYQEKHIL</sequence>
<dbReference type="AlphaFoldDB" id="A0A1A6AVE2"/>
<evidence type="ECO:0000313" key="1">
    <source>
        <dbReference type="EMBL" id="OBR94056.1"/>
    </source>
</evidence>
<evidence type="ECO:0008006" key="3">
    <source>
        <dbReference type="Google" id="ProtNLM"/>
    </source>
</evidence>
<evidence type="ECO:0000313" key="2">
    <source>
        <dbReference type="Proteomes" id="UP000093954"/>
    </source>
</evidence>
<reference evidence="1 2" key="1">
    <citation type="journal article" date="2012" name="Front. Microbiol.">
        <title>Draft Genome Sequence of the Virulent Strain 01-B526 of the Fish Pathogen Aeromonas salmonicida.</title>
        <authorList>
            <person name="Charette S.J."/>
            <person name="Brochu F."/>
            <person name="Boyle B."/>
            <person name="Filion G."/>
            <person name="Tanaka K.H."/>
            <person name="Derome N."/>
        </authorList>
    </citation>
    <scope>NUCLEOTIDE SEQUENCE [LARGE SCALE GENOMIC DNA]</scope>
    <source>
        <strain evidence="1 2">P11</strain>
    </source>
</reference>
<comment type="caution">
    <text evidence="1">The sequence shown here is derived from an EMBL/GenBank/DDBJ whole genome shotgun (WGS) entry which is preliminary data.</text>
</comment>
<dbReference type="Proteomes" id="UP000093954">
    <property type="component" value="Unassembled WGS sequence"/>
</dbReference>